<sequence>MKNLVIWKTALKSILKNKKRSFLTMFGIIIGIASVITIVSIGNGFKRDMIDKMSMTNTNENISNITFNYYDISNEFAENEVFKKSDFDLIKNVKGIKKVDFYKPKQKMTERQVELYVRGKKLTKKIDRVEQTKVDLLIGRQIEAKDNATLNKVVVIDEILAQKLFGDVNNAIGKGFEIAGEVFTVVGVSTSNSGTLSTENQSSLAYFPIKSYDHYFKKPKSQSILNLEVNVGEDKEKVTTEVLKQLNFTGSLRNAGEYNPYNPKSDIDQMGSILDNLTLFISAVAGISLFIAGVGVMNMMYISVSERTKEIGIRRALGATEKDIRKQFLAEGLTLTLLGGLIGYLLGMILGLIASIFLPFAVRPDLFTIGLAVGISTLIGVVFSYMPASAASKKDLIDIMK</sequence>
<evidence type="ECO:0000256" key="6">
    <source>
        <dbReference type="ARBA" id="ARBA00038076"/>
    </source>
</evidence>
<name>A0ABS3H226_9ENTE</name>
<keyword evidence="11" id="KW-1185">Reference proteome</keyword>
<feature type="transmembrane region" description="Helical" evidence="7">
    <location>
        <begin position="21"/>
        <end position="45"/>
    </location>
</feature>
<evidence type="ECO:0000256" key="5">
    <source>
        <dbReference type="ARBA" id="ARBA00023136"/>
    </source>
</evidence>
<accession>A0ABS3H226</accession>
<feature type="transmembrane region" description="Helical" evidence="7">
    <location>
        <begin position="279"/>
        <end position="304"/>
    </location>
</feature>
<evidence type="ECO:0000256" key="1">
    <source>
        <dbReference type="ARBA" id="ARBA00004651"/>
    </source>
</evidence>
<dbReference type="PANTHER" id="PTHR30572:SF4">
    <property type="entry name" value="ABC TRANSPORTER PERMEASE YTRF"/>
    <property type="match status" value="1"/>
</dbReference>
<dbReference type="PANTHER" id="PTHR30572">
    <property type="entry name" value="MEMBRANE COMPONENT OF TRANSPORTER-RELATED"/>
    <property type="match status" value="1"/>
</dbReference>
<evidence type="ECO:0000256" key="4">
    <source>
        <dbReference type="ARBA" id="ARBA00022989"/>
    </source>
</evidence>
<dbReference type="Proteomes" id="UP000664632">
    <property type="component" value="Unassembled WGS sequence"/>
</dbReference>
<evidence type="ECO:0000313" key="11">
    <source>
        <dbReference type="Proteomes" id="UP000664632"/>
    </source>
</evidence>
<dbReference type="Pfam" id="PF02687">
    <property type="entry name" value="FtsX"/>
    <property type="match status" value="1"/>
</dbReference>
<evidence type="ECO:0000256" key="7">
    <source>
        <dbReference type="SAM" id="Phobius"/>
    </source>
</evidence>
<comment type="caution">
    <text evidence="10">The sequence shown here is derived from an EMBL/GenBank/DDBJ whole genome shotgun (WGS) entry which is preliminary data.</text>
</comment>
<feature type="transmembrane region" description="Helical" evidence="7">
    <location>
        <begin position="335"/>
        <end position="360"/>
    </location>
</feature>
<dbReference type="RefSeq" id="WP_207113561.1">
    <property type="nucleotide sequence ID" value="NZ_JAFLWD010000040.1"/>
</dbReference>
<dbReference type="InterPro" id="IPR003838">
    <property type="entry name" value="ABC3_permease_C"/>
</dbReference>
<feature type="transmembrane region" description="Helical" evidence="7">
    <location>
        <begin position="366"/>
        <end position="386"/>
    </location>
</feature>
<feature type="domain" description="ABC3 transporter permease C-terminal" evidence="8">
    <location>
        <begin position="283"/>
        <end position="395"/>
    </location>
</feature>
<proteinExistence type="inferred from homology"/>
<evidence type="ECO:0000256" key="2">
    <source>
        <dbReference type="ARBA" id="ARBA00022475"/>
    </source>
</evidence>
<evidence type="ECO:0000313" key="10">
    <source>
        <dbReference type="EMBL" id="MBO0441586.1"/>
    </source>
</evidence>
<reference evidence="10 11" key="1">
    <citation type="submission" date="2021-03" db="EMBL/GenBank/DDBJ databases">
        <title>Enterococcal diversity collection.</title>
        <authorList>
            <person name="Gilmore M.S."/>
            <person name="Schwartzman J."/>
            <person name="Van Tyne D."/>
            <person name="Martin M."/>
            <person name="Earl A.M."/>
            <person name="Manson A.L."/>
            <person name="Straub T."/>
            <person name="Salamzade R."/>
            <person name="Saavedra J."/>
            <person name="Lebreton F."/>
            <person name="Prichula J."/>
            <person name="Schaufler K."/>
            <person name="Gaca A."/>
            <person name="Sgardioli B."/>
            <person name="Wagenaar J."/>
            <person name="Strong T."/>
        </authorList>
    </citation>
    <scope>NUCLEOTIDE SEQUENCE [LARGE SCALE GENOMIC DNA]</scope>
    <source>
        <strain evidence="10 11">DIV0869a</strain>
    </source>
</reference>
<gene>
    <name evidence="10" type="ORF">JZO69_14555</name>
</gene>
<dbReference type="Pfam" id="PF12704">
    <property type="entry name" value="MacB_PCD"/>
    <property type="match status" value="1"/>
</dbReference>
<feature type="domain" description="MacB-like periplasmic core" evidence="9">
    <location>
        <begin position="21"/>
        <end position="242"/>
    </location>
</feature>
<evidence type="ECO:0000256" key="3">
    <source>
        <dbReference type="ARBA" id="ARBA00022692"/>
    </source>
</evidence>
<keyword evidence="5 7" id="KW-0472">Membrane</keyword>
<keyword evidence="4 7" id="KW-1133">Transmembrane helix</keyword>
<keyword evidence="3 7" id="KW-0812">Transmembrane</keyword>
<comment type="similarity">
    <text evidence="6">Belongs to the ABC-4 integral membrane protein family.</text>
</comment>
<protein>
    <submittedName>
        <fullName evidence="10">ABC transporter permease</fullName>
    </submittedName>
</protein>
<comment type="subcellular location">
    <subcellularLocation>
        <location evidence="1">Cell membrane</location>
        <topology evidence="1">Multi-pass membrane protein</topology>
    </subcellularLocation>
</comment>
<dbReference type="EMBL" id="JAFLWD010000040">
    <property type="protein sequence ID" value="MBO0441586.1"/>
    <property type="molecule type" value="Genomic_DNA"/>
</dbReference>
<organism evidence="10 11">
    <name type="scientific">Candidatus Enterococcus ikei</name>
    <dbReference type="NCBI Taxonomy" id="2815326"/>
    <lineage>
        <taxon>Bacteria</taxon>
        <taxon>Bacillati</taxon>
        <taxon>Bacillota</taxon>
        <taxon>Bacilli</taxon>
        <taxon>Lactobacillales</taxon>
        <taxon>Enterococcaceae</taxon>
        <taxon>Enterococcus</taxon>
    </lineage>
</organism>
<evidence type="ECO:0000259" key="9">
    <source>
        <dbReference type="Pfam" id="PF12704"/>
    </source>
</evidence>
<dbReference type="InterPro" id="IPR025857">
    <property type="entry name" value="MacB_PCD"/>
</dbReference>
<dbReference type="InterPro" id="IPR050250">
    <property type="entry name" value="Macrolide_Exporter_MacB"/>
</dbReference>
<evidence type="ECO:0000259" key="8">
    <source>
        <dbReference type="Pfam" id="PF02687"/>
    </source>
</evidence>
<keyword evidence="2" id="KW-1003">Cell membrane</keyword>